<dbReference type="EMBL" id="CM039171">
    <property type="protein sequence ID" value="KAH9790275.1"/>
    <property type="molecule type" value="Genomic_DNA"/>
</dbReference>
<dbReference type="Proteomes" id="UP000829398">
    <property type="component" value="Chromosome 2"/>
</dbReference>
<organism evidence="1 2">
    <name type="scientific">Citrus sinensis</name>
    <name type="common">Sweet orange</name>
    <name type="synonym">Citrus aurantium var. sinensis</name>
    <dbReference type="NCBI Taxonomy" id="2711"/>
    <lineage>
        <taxon>Eukaryota</taxon>
        <taxon>Viridiplantae</taxon>
        <taxon>Streptophyta</taxon>
        <taxon>Embryophyta</taxon>
        <taxon>Tracheophyta</taxon>
        <taxon>Spermatophyta</taxon>
        <taxon>Magnoliopsida</taxon>
        <taxon>eudicotyledons</taxon>
        <taxon>Gunneridae</taxon>
        <taxon>Pentapetalae</taxon>
        <taxon>rosids</taxon>
        <taxon>malvids</taxon>
        <taxon>Sapindales</taxon>
        <taxon>Rutaceae</taxon>
        <taxon>Aurantioideae</taxon>
        <taxon>Citrus</taxon>
    </lineage>
</organism>
<accession>A0ACB8MX49</accession>
<evidence type="ECO:0000313" key="2">
    <source>
        <dbReference type="Proteomes" id="UP000829398"/>
    </source>
</evidence>
<gene>
    <name evidence="1" type="ORF">KPL71_003348</name>
</gene>
<keyword evidence="2" id="KW-1185">Reference proteome</keyword>
<name>A0ACB8MX49_CITSI</name>
<evidence type="ECO:0000313" key="1">
    <source>
        <dbReference type="EMBL" id="KAH9790275.1"/>
    </source>
</evidence>
<reference evidence="2" key="1">
    <citation type="journal article" date="2023" name="Hortic. Res.">
        <title>A chromosome-level phased genome enabling allele-level studies in sweet orange: a case study on citrus Huanglongbing tolerance.</title>
        <authorList>
            <person name="Wu B."/>
            <person name="Yu Q."/>
            <person name="Deng Z."/>
            <person name="Duan Y."/>
            <person name="Luo F."/>
            <person name="Gmitter F. Jr."/>
        </authorList>
    </citation>
    <scope>NUCLEOTIDE SEQUENCE [LARGE SCALE GENOMIC DNA]</scope>
    <source>
        <strain evidence="2">cv. Valencia</strain>
    </source>
</reference>
<sequence length="605" mass="68530">MEPLLGFEDEVMNVGEDKEMSSSSSSSNGYKLVPWLSWDEWDFVRESLFSSSSDKVASALRRISTWRSRGCLPVVIDVTASIIEIQQKDPYYRSRDNEYQAANVLDSDQLLAMLYCMAIMRLVNCVVEKTRRKTEASIAEAANAIGIPRKLIDVRHEGSHRDLPALQVVRDCSDKALDWLQAYYWEPQKNQIPLQRDGAADIRREIKSKLQELAFCLKMKQNPQLGPSLMKGKRSNKKWTKCLKNLVKLYSTLSSEIVSVLLEFLLNAFDDSSNLEFPNDSHVVKNVQTSLDDWKPVITKFSNKEPELLLSLLKAVLHMIENEEAKKYETGGQSLTSTEYGMGTYRMEHLSYLFAWLVGLLEGLKSLRRTNSSAERNISNSFMVELLRKCLLLSATGNKLLVDSSLHLAQLVGNLSITEKLRKLSLICLSHLDGSEENSSLSRCEDMQEDIPKAAKKLEFVKRYKMKRKVVMTADGDVGNRNRWVLAKSWNSCPIGMLPHDLGSSGRLPILDCDDRKQSGPQPVEKNEIMELNQYGGKREASCDIQLLDNSSIKKMKETVEVCQLNTDGISLFDDSIGHLMIGGVWKKVSEQELETIKSRVRILI</sequence>
<comment type="caution">
    <text evidence="1">The sequence shown here is derived from an EMBL/GenBank/DDBJ whole genome shotgun (WGS) entry which is preliminary data.</text>
</comment>
<protein>
    <submittedName>
        <fullName evidence="1">Las1-like family protein</fullName>
    </submittedName>
</protein>
<proteinExistence type="predicted"/>